<comment type="similarity">
    <text evidence="1 6">Belongs to the ArgJ family.</text>
</comment>
<evidence type="ECO:0000256" key="4">
    <source>
        <dbReference type="ARBA" id="ARBA00022813"/>
    </source>
</evidence>
<dbReference type="Gene3D" id="3.60.70.12">
    <property type="entry name" value="L-amino peptidase D-ALA esterase/amidase"/>
    <property type="match status" value="1"/>
</dbReference>
<keyword evidence="4 6" id="KW-0068">Autocatalytic cleavage</keyword>
<comment type="function">
    <text evidence="6">Catalyzes two activities which are involved in the cyclic version of arginine biosynthesis: the synthesis of N-acetylglutamate from glutamate and acetyl-CoA as the acetyl donor, and of ornithine by transacetylation between N(2)-acetylornithine and glutamate.</text>
</comment>
<dbReference type="PANTHER" id="PTHR23100:SF0">
    <property type="entry name" value="ARGININE BIOSYNTHESIS BIFUNCTIONAL PROTEIN ARGJ, MITOCHONDRIAL"/>
    <property type="match status" value="1"/>
</dbReference>
<keyword evidence="6" id="KW-0028">Amino-acid biosynthesis</keyword>
<feature type="binding site" evidence="6">
    <location>
        <position position="409"/>
    </location>
    <ligand>
        <name>substrate</name>
    </ligand>
</feature>
<dbReference type="GO" id="GO:0004358">
    <property type="term" value="F:L-glutamate N-acetyltransferase activity, acting on acetyl-L-ornithine as donor"/>
    <property type="evidence" value="ECO:0007669"/>
    <property type="project" value="UniProtKB-UniRule"/>
</dbReference>
<dbReference type="GO" id="GO:0006592">
    <property type="term" value="P:ornithine biosynthetic process"/>
    <property type="evidence" value="ECO:0007669"/>
    <property type="project" value="TreeGrafter"/>
</dbReference>
<dbReference type="InterPro" id="IPR002813">
    <property type="entry name" value="Arg_biosynth_ArgJ"/>
</dbReference>
<protein>
    <recommendedName>
        <fullName evidence="6">Arginine biosynthesis bifunctional protein ArgJ</fullName>
    </recommendedName>
    <domain>
        <recommendedName>
            <fullName evidence="6">Glutamate N-acetyltransferase</fullName>
            <ecNumber evidence="6">2.3.1.35</ecNumber>
        </recommendedName>
        <alternativeName>
            <fullName evidence="6">Ornithine acetyltransferase</fullName>
            <shortName evidence="6">OATase</shortName>
        </alternativeName>
        <alternativeName>
            <fullName evidence="6">Ornithine transacetylase</fullName>
        </alternativeName>
    </domain>
    <domain>
        <recommendedName>
            <fullName evidence="6">Amino-acid acetyltransferase</fullName>
            <ecNumber evidence="6">2.3.1.1</ecNumber>
        </recommendedName>
        <alternativeName>
            <fullName evidence="6">N-acetylglutamate synthase</fullName>
            <shortName evidence="6">AGSase</shortName>
        </alternativeName>
    </domain>
    <component>
        <recommendedName>
            <fullName evidence="6">Arginine biosynthesis bifunctional protein ArgJ alpha chain</fullName>
        </recommendedName>
    </component>
    <component>
        <recommendedName>
            <fullName evidence="6">Arginine biosynthesis bifunctional protein ArgJ beta chain</fullName>
        </recommendedName>
    </component>
</protein>
<keyword evidence="3 6" id="KW-0808">Transferase</keyword>
<dbReference type="NCBIfam" id="TIGR00120">
    <property type="entry name" value="ArgJ"/>
    <property type="match status" value="1"/>
</dbReference>
<evidence type="ECO:0000313" key="10">
    <source>
        <dbReference type="Proteomes" id="UP000006078"/>
    </source>
</evidence>
<reference evidence="9 10" key="2">
    <citation type="submission" date="2012-08" db="EMBL/GenBank/DDBJ databases">
        <title>The Genome Sequence of Turicella otitidis ATCC 51513.</title>
        <authorList>
            <consortium name="The Broad Institute Genome Sequencing Platform"/>
            <person name="Earl A."/>
            <person name="Ward D."/>
            <person name="Feldgarden M."/>
            <person name="Gevers D."/>
            <person name="Huys G."/>
            <person name="Walker B."/>
            <person name="Young S.K."/>
            <person name="Zeng Q."/>
            <person name="Gargeya S."/>
            <person name="Fitzgerald M."/>
            <person name="Haas B."/>
            <person name="Abouelleil A."/>
            <person name="Alvarado L."/>
            <person name="Arachchi H.M."/>
            <person name="Berlin A.M."/>
            <person name="Chapman S.B."/>
            <person name="Goldberg J."/>
            <person name="Griggs A."/>
            <person name="Gujja S."/>
            <person name="Hansen M."/>
            <person name="Howarth C."/>
            <person name="Imamovic A."/>
            <person name="Larimer J."/>
            <person name="McCowen C."/>
            <person name="Montmayeur A."/>
            <person name="Murphy C."/>
            <person name="Neiman D."/>
            <person name="Pearson M."/>
            <person name="Priest M."/>
            <person name="Roberts A."/>
            <person name="Saif S."/>
            <person name="Shea T."/>
            <person name="Sisk P."/>
            <person name="Sykes S."/>
            <person name="Wortman J."/>
            <person name="Nusbaum C."/>
            <person name="Birren B."/>
        </authorList>
    </citation>
    <scope>NUCLEOTIDE SEQUENCE [LARGE SCALE GENOMIC DNA]</scope>
    <source>
        <strain evidence="9 10">ATCC 51513</strain>
    </source>
</reference>
<dbReference type="PATRIC" id="fig|883169.3.peg.740"/>
<dbReference type="EMBL" id="CAJZ01000106">
    <property type="protein sequence ID" value="CCI83466.1"/>
    <property type="molecule type" value="Genomic_DNA"/>
</dbReference>
<name>I7JW12_9CORY</name>
<dbReference type="GO" id="GO:0006526">
    <property type="term" value="P:L-arginine biosynthetic process"/>
    <property type="evidence" value="ECO:0007669"/>
    <property type="project" value="UniProtKB-UniRule"/>
</dbReference>
<keyword evidence="6" id="KW-0963">Cytoplasm</keyword>
<dbReference type="InterPro" id="IPR016117">
    <property type="entry name" value="ArgJ-like_dom_sf"/>
</dbReference>
<comment type="subunit">
    <text evidence="2 6">Heterotetramer of two alpha and two beta chains.</text>
</comment>
<dbReference type="CDD" id="cd02152">
    <property type="entry name" value="OAT"/>
    <property type="match status" value="1"/>
</dbReference>
<keyword evidence="10" id="KW-1185">Reference proteome</keyword>
<dbReference type="Gene3D" id="3.30.2330.10">
    <property type="entry name" value="arginine biosynthesis bifunctional protein suprefamily"/>
    <property type="match status" value="1"/>
</dbReference>
<accession>I7JW12</accession>
<comment type="pathway">
    <text evidence="6">Amino-acid biosynthesis; L-arginine biosynthesis; N(2)-acetyl-L-ornithine from L-glutamate: step 1/4.</text>
</comment>
<evidence type="ECO:0000256" key="2">
    <source>
        <dbReference type="ARBA" id="ARBA00011475"/>
    </source>
</evidence>
<proteinExistence type="inferred from homology"/>
<feature type="binding site" evidence="6">
    <location>
        <position position="285"/>
    </location>
    <ligand>
        <name>substrate</name>
    </ligand>
</feature>
<dbReference type="SUPFAM" id="SSF56266">
    <property type="entry name" value="DmpA/ArgJ-like"/>
    <property type="match status" value="1"/>
</dbReference>
<dbReference type="GO" id="GO:0004042">
    <property type="term" value="F:L-glutamate N-acetyltransferase activity"/>
    <property type="evidence" value="ECO:0007669"/>
    <property type="project" value="UniProtKB-UniRule"/>
</dbReference>
<dbReference type="EMBL" id="AHAE01000036">
    <property type="protein sequence ID" value="EJZ82252.1"/>
    <property type="molecule type" value="Genomic_DNA"/>
</dbReference>
<organism evidence="8 11">
    <name type="scientific">Corynebacterium otitidis ATCC 51513</name>
    <dbReference type="NCBI Taxonomy" id="883169"/>
    <lineage>
        <taxon>Bacteria</taxon>
        <taxon>Bacillati</taxon>
        <taxon>Actinomycetota</taxon>
        <taxon>Actinomycetes</taxon>
        <taxon>Mycobacteriales</taxon>
        <taxon>Corynebacteriaceae</taxon>
        <taxon>Corynebacterium</taxon>
    </lineage>
</organism>
<dbReference type="EC" id="2.3.1.1" evidence="6"/>
<feature type="site" description="Cleavage; by autolysis" evidence="6">
    <location>
        <begin position="204"/>
        <end position="205"/>
    </location>
</feature>
<keyword evidence="5 6" id="KW-0012">Acyltransferase</keyword>
<dbReference type="AlphaFoldDB" id="I7JW12"/>
<feature type="chain" id="PRO_5034788647" description="Arginine biosynthesis bifunctional protein ArgJ beta chain" evidence="6">
    <location>
        <begin position="205"/>
        <end position="409"/>
    </location>
</feature>
<dbReference type="Proteomes" id="UP000011016">
    <property type="component" value="Unassembled WGS sequence"/>
</dbReference>
<feature type="region of interest" description="Disordered" evidence="7">
    <location>
        <begin position="1"/>
        <end position="24"/>
    </location>
</feature>
<dbReference type="PANTHER" id="PTHR23100">
    <property type="entry name" value="ARGININE BIOSYNTHESIS BIFUNCTIONAL PROTEIN ARGJ"/>
    <property type="match status" value="1"/>
</dbReference>
<evidence type="ECO:0000256" key="6">
    <source>
        <dbReference type="HAMAP-Rule" id="MF_01106"/>
    </source>
</evidence>
<dbReference type="HOGENOM" id="CLU_027172_2_0_11"/>
<dbReference type="UniPathway" id="UPA00068">
    <property type="reaction ID" value="UER00106"/>
</dbReference>
<sequence>MSLPTTPAPSPAGAPATATTGVTLPKGFRAAGGRAGLKPSGLDDLALVVNDGPHPAAAAVFTCNQIVAAPVTLSREAVAAGEVSAVVINSGNANACTGPQGDADARTVQLSAAERLGRKPGEVAVCSTGIIGEPMPIHLVLDGLGPVAAALDGTPSAAEAAARAIMTTDTVPKQAGATVRSAAGGEFSLGAMGKGAGMLAPSLATMLAVVTTDALVEQNELDAALRAATAQSFERVDVDGATSTNDTVLVMASGASGVRPHPEEFAAALKGVCADLAGQMQLDAEGATKRVTIRVTGAATTEEAVAAARTIGRDTLVKCALFGSDPNWGRVLAAVGMAPVSLDPTGVEVSFNGHPVCRSSAAVPGAREVDLTARDIVVAVDLGVGEAAGEVHTTDLSLGYVEFNSAYTT</sequence>
<feature type="chain" id="PRO_5034788651" description="Arginine biosynthesis bifunctional protein ArgJ alpha chain" evidence="6">
    <location>
        <begin position="1"/>
        <end position="204"/>
    </location>
</feature>
<dbReference type="GO" id="GO:0005737">
    <property type="term" value="C:cytoplasm"/>
    <property type="evidence" value="ECO:0007669"/>
    <property type="project" value="UniProtKB-SubCell"/>
</dbReference>
<comment type="catalytic activity">
    <reaction evidence="6">
        <text>N(2)-acetyl-L-ornithine + L-glutamate = N-acetyl-L-glutamate + L-ornithine</text>
        <dbReference type="Rhea" id="RHEA:15349"/>
        <dbReference type="ChEBI" id="CHEBI:29985"/>
        <dbReference type="ChEBI" id="CHEBI:44337"/>
        <dbReference type="ChEBI" id="CHEBI:46911"/>
        <dbReference type="ChEBI" id="CHEBI:57805"/>
        <dbReference type="EC" id="2.3.1.35"/>
    </reaction>
</comment>
<feature type="compositionally biased region" description="Pro residues" evidence="7">
    <location>
        <begin position="1"/>
        <end position="12"/>
    </location>
</feature>
<comment type="caution">
    <text evidence="8">The sequence shown here is derived from an EMBL/GenBank/DDBJ whole genome shotgun (WGS) entry which is preliminary data.</text>
</comment>
<dbReference type="NCBIfam" id="NF003802">
    <property type="entry name" value="PRK05388.1"/>
    <property type="match status" value="1"/>
</dbReference>
<dbReference type="STRING" id="29321.AAV33_08345"/>
<keyword evidence="6" id="KW-0055">Arginine biosynthesis</keyword>
<evidence type="ECO:0000313" key="9">
    <source>
        <dbReference type="EMBL" id="EJZ82252.1"/>
    </source>
</evidence>
<dbReference type="Proteomes" id="UP000006078">
    <property type="component" value="Unassembled WGS sequence"/>
</dbReference>
<evidence type="ECO:0000313" key="8">
    <source>
        <dbReference type="EMBL" id="CCI83466.1"/>
    </source>
</evidence>
<evidence type="ECO:0000256" key="3">
    <source>
        <dbReference type="ARBA" id="ARBA00022679"/>
    </source>
</evidence>
<dbReference type="InterPro" id="IPR042195">
    <property type="entry name" value="ArgJ_beta_C"/>
</dbReference>
<dbReference type="Gene3D" id="3.10.20.340">
    <property type="entry name" value="ArgJ beta chain, C-terminal domain"/>
    <property type="match status" value="1"/>
</dbReference>
<dbReference type="HAMAP" id="MF_01106">
    <property type="entry name" value="ArgJ"/>
    <property type="match status" value="1"/>
</dbReference>
<comment type="subcellular location">
    <subcellularLocation>
        <location evidence="6">Cytoplasm</location>
    </subcellularLocation>
</comment>
<evidence type="ECO:0000256" key="7">
    <source>
        <dbReference type="SAM" id="MobiDB-lite"/>
    </source>
</evidence>
<comment type="catalytic activity">
    <reaction evidence="6">
        <text>L-glutamate + acetyl-CoA = N-acetyl-L-glutamate + CoA + H(+)</text>
        <dbReference type="Rhea" id="RHEA:24292"/>
        <dbReference type="ChEBI" id="CHEBI:15378"/>
        <dbReference type="ChEBI" id="CHEBI:29985"/>
        <dbReference type="ChEBI" id="CHEBI:44337"/>
        <dbReference type="ChEBI" id="CHEBI:57287"/>
        <dbReference type="ChEBI" id="CHEBI:57288"/>
        <dbReference type="EC" id="2.3.1.1"/>
    </reaction>
</comment>
<reference evidence="8 11" key="1">
    <citation type="journal article" date="2012" name="J. Bacteriol.">
        <title>Draft Genome Sequence of Turicella otitidis ATCC 51513, Isolated from Middle Ear Fluid from a Child with Otitis Media.</title>
        <authorList>
            <person name="Brinkrolf K."/>
            <person name="Schneider J."/>
            <person name="Knecht M."/>
            <person name="Ruckert C."/>
            <person name="Tauch A."/>
        </authorList>
    </citation>
    <scope>NUCLEOTIDE SEQUENCE [LARGE SCALE GENOMIC DNA]</scope>
    <source>
        <strain evidence="8 11">ATCC 51513</strain>
    </source>
</reference>
<evidence type="ECO:0000256" key="5">
    <source>
        <dbReference type="ARBA" id="ARBA00023315"/>
    </source>
</evidence>
<evidence type="ECO:0000313" key="11">
    <source>
        <dbReference type="Proteomes" id="UP000011016"/>
    </source>
</evidence>
<feature type="binding site" evidence="6">
    <location>
        <position position="194"/>
    </location>
    <ligand>
        <name>substrate</name>
    </ligand>
</feature>
<dbReference type="RefSeq" id="WP_004600663.1">
    <property type="nucleotide sequence ID" value="NZ_HF541866.1"/>
</dbReference>
<feature type="binding site" evidence="6">
    <location>
        <position position="205"/>
    </location>
    <ligand>
        <name>substrate</name>
    </ligand>
</feature>
<gene>
    <name evidence="6 8" type="primary">argJ</name>
    <name evidence="8" type="ORF">BN46_0734</name>
    <name evidence="9" type="ORF">HMPREF9719_00773</name>
</gene>
<comment type="pathway">
    <text evidence="6">Amino-acid biosynthesis; L-arginine biosynthesis; L-ornithine and N-acetyl-L-glutamate from L-glutamate and N(2)-acetyl-L-ornithine (cyclic): step 1/1.</text>
</comment>
<dbReference type="EC" id="2.3.1.35" evidence="6"/>
<keyword evidence="6" id="KW-0511">Multifunctional enzyme</keyword>
<dbReference type="eggNOG" id="COG1364">
    <property type="taxonomic scope" value="Bacteria"/>
</dbReference>
<feature type="binding site" evidence="6">
    <location>
        <position position="167"/>
    </location>
    <ligand>
        <name>substrate</name>
    </ligand>
</feature>
<dbReference type="OrthoDB" id="9804242at2"/>
<feature type="binding site" evidence="6">
    <location>
        <position position="404"/>
    </location>
    <ligand>
        <name>substrate</name>
    </ligand>
</feature>
<feature type="active site" description="Nucleophile" evidence="6">
    <location>
        <position position="205"/>
    </location>
</feature>
<evidence type="ECO:0000256" key="1">
    <source>
        <dbReference type="ARBA" id="ARBA00006774"/>
    </source>
</evidence>
<dbReference type="Pfam" id="PF01960">
    <property type="entry name" value="ArgJ"/>
    <property type="match status" value="1"/>
</dbReference>
<feature type="site" description="Involved in the stabilization of negative charge on the oxyanion by the formation of the oxyanion hole" evidence="6">
    <location>
        <position position="128"/>
    </location>
</feature>
<feature type="site" description="Involved in the stabilization of negative charge on the oxyanion by the formation of the oxyanion hole" evidence="6">
    <location>
        <position position="129"/>
    </location>
</feature>